<proteinExistence type="predicted"/>
<keyword evidence="2" id="KW-1185">Reference proteome</keyword>
<evidence type="ECO:0000313" key="1">
    <source>
        <dbReference type="EMBL" id="MFC4060206.1"/>
    </source>
</evidence>
<organism evidence="1 2">
    <name type="scientific">Planomonospora corallina</name>
    <dbReference type="NCBI Taxonomy" id="1806052"/>
    <lineage>
        <taxon>Bacteria</taxon>
        <taxon>Bacillati</taxon>
        <taxon>Actinomycetota</taxon>
        <taxon>Actinomycetes</taxon>
        <taxon>Streptosporangiales</taxon>
        <taxon>Streptosporangiaceae</taxon>
        <taxon>Planomonospora</taxon>
    </lineage>
</organism>
<dbReference type="RefSeq" id="WP_377289237.1">
    <property type="nucleotide sequence ID" value="NZ_JBHSBM010000018.1"/>
</dbReference>
<sequence length="167" mass="17827">MGDATGLPAGRPRIRIVHTRQDGTRIKGSVPGDGVLGIVRHHGFMFFRSADEIGIRRSAGRTAKLGKINAAAEALRSAGFTVEVDISVDDALCIVHTRAEGTRLLGTVRGDGAWEVVRDLGFFASRYTGVFVRRSKGAPDRRLIDAAAQALRDAGYAVNVNIKEGSA</sequence>
<evidence type="ECO:0000313" key="2">
    <source>
        <dbReference type="Proteomes" id="UP001595850"/>
    </source>
</evidence>
<reference evidence="2" key="1">
    <citation type="journal article" date="2019" name="Int. J. Syst. Evol. Microbiol.">
        <title>The Global Catalogue of Microorganisms (GCM) 10K type strain sequencing project: providing services to taxonomists for standard genome sequencing and annotation.</title>
        <authorList>
            <consortium name="The Broad Institute Genomics Platform"/>
            <consortium name="The Broad Institute Genome Sequencing Center for Infectious Disease"/>
            <person name="Wu L."/>
            <person name="Ma J."/>
        </authorList>
    </citation>
    <scope>NUCLEOTIDE SEQUENCE [LARGE SCALE GENOMIC DNA]</scope>
    <source>
        <strain evidence="2">TBRC 4489</strain>
    </source>
</reference>
<name>A0ABV8IAF9_9ACTN</name>
<protein>
    <submittedName>
        <fullName evidence="1">Uncharacterized protein</fullName>
    </submittedName>
</protein>
<dbReference type="EMBL" id="JBHSBM010000018">
    <property type="protein sequence ID" value="MFC4060206.1"/>
    <property type="molecule type" value="Genomic_DNA"/>
</dbReference>
<comment type="caution">
    <text evidence="1">The sequence shown here is derived from an EMBL/GenBank/DDBJ whole genome shotgun (WGS) entry which is preliminary data.</text>
</comment>
<accession>A0ABV8IAF9</accession>
<dbReference type="Proteomes" id="UP001595850">
    <property type="component" value="Unassembled WGS sequence"/>
</dbReference>
<gene>
    <name evidence="1" type="ORF">ACFOWE_18025</name>
</gene>